<gene>
    <name evidence="2" type="ORF">MPHL21000_00015</name>
</gene>
<organism evidence="2 3">
    <name type="scientific">Mycolicibacterium phlei DSM 43239 = CCUG 21000</name>
    <dbReference type="NCBI Taxonomy" id="1226750"/>
    <lineage>
        <taxon>Bacteria</taxon>
        <taxon>Bacillati</taxon>
        <taxon>Actinomycetota</taxon>
        <taxon>Actinomycetes</taxon>
        <taxon>Mycobacteriales</taxon>
        <taxon>Mycobacteriaceae</taxon>
        <taxon>Mycolicibacterium</taxon>
    </lineage>
</organism>
<dbReference type="Proteomes" id="UP000325690">
    <property type="component" value="Unassembled WGS sequence"/>
</dbReference>
<feature type="region of interest" description="Disordered" evidence="1">
    <location>
        <begin position="105"/>
        <end position="158"/>
    </location>
</feature>
<accession>A0A5N5VF72</accession>
<dbReference type="GeneID" id="74305156"/>
<feature type="compositionally biased region" description="Low complexity" evidence="1">
    <location>
        <begin position="187"/>
        <end position="196"/>
    </location>
</feature>
<dbReference type="AlphaFoldDB" id="A0A5N5VF72"/>
<protein>
    <recommendedName>
        <fullName evidence="4">Translation initiation factor IF-2</fullName>
    </recommendedName>
</protein>
<name>A0A5N5VF72_MYCPH</name>
<dbReference type="EMBL" id="ANBP01000001">
    <property type="protein sequence ID" value="KAB7759457.1"/>
    <property type="molecule type" value="Genomic_DNA"/>
</dbReference>
<feature type="region of interest" description="Disordered" evidence="1">
    <location>
        <begin position="187"/>
        <end position="259"/>
    </location>
</feature>
<evidence type="ECO:0008006" key="4">
    <source>
        <dbReference type="Google" id="ProtNLM"/>
    </source>
</evidence>
<dbReference type="RefSeq" id="WP_003887029.1">
    <property type="nucleotide sequence ID" value="NZ_ANBO01000001.1"/>
</dbReference>
<evidence type="ECO:0000313" key="2">
    <source>
        <dbReference type="EMBL" id="KAB7759457.1"/>
    </source>
</evidence>
<comment type="caution">
    <text evidence="2">The sequence shown here is derived from an EMBL/GenBank/DDBJ whole genome shotgun (WGS) entry which is preliminary data.</text>
</comment>
<evidence type="ECO:0000313" key="3">
    <source>
        <dbReference type="Proteomes" id="UP000325690"/>
    </source>
</evidence>
<evidence type="ECO:0000256" key="1">
    <source>
        <dbReference type="SAM" id="MobiDB-lite"/>
    </source>
</evidence>
<feature type="compositionally biased region" description="Basic and acidic residues" evidence="1">
    <location>
        <begin position="204"/>
        <end position="220"/>
    </location>
</feature>
<sequence length="259" mass="26422">MTETLRVDTELVQQAGARLQSIAQGIPEPPTPYRPAFCTDALSAAIAAKVSEVVDPVIAQMPLTKEALVRYAHNVVNAANTYDAVDRQLAEAILKRLEQFDGAADRDRGSAAGGGGAAAIPAASGSGSGAYTASPEPTTASAQPALGAPSAGQGMPMPMGLAQQAAQAPMQIGGMLGAVPQAAHQAAQQAMQQAGQLSSMIGDSAEKDSSEDETAAREPGDEPGEDQAAAGEAREHVPDELAQYPAERKQDEAGPEIAL</sequence>
<proteinExistence type="predicted"/>
<reference evidence="2 3" key="1">
    <citation type="submission" date="2012-10" db="EMBL/GenBank/DDBJ databases">
        <title>The draft sequence of the Mycobacterium pheli genome.</title>
        <authorList>
            <person name="Pettersson B.M.F."/>
            <person name="Das S."/>
            <person name="Dasgupta S."/>
            <person name="Bhattacharya A."/>
            <person name="Kirsebom L.A."/>
        </authorList>
    </citation>
    <scope>NUCLEOTIDE SEQUENCE [LARGE SCALE GENOMIC DNA]</scope>
    <source>
        <strain evidence="2 3">CCUG 21000</strain>
    </source>
</reference>
<keyword evidence="3" id="KW-1185">Reference proteome</keyword>